<protein>
    <recommendedName>
        <fullName evidence="1">Helicase HerA-like C-terminal domain-containing protein</fullName>
    </recommendedName>
</protein>
<gene>
    <name evidence="2" type="ORF">GCM10022416_07450</name>
</gene>
<organism evidence="2 3">
    <name type="scientific">Actinomadura keratinilytica</name>
    <dbReference type="NCBI Taxonomy" id="547461"/>
    <lineage>
        <taxon>Bacteria</taxon>
        <taxon>Bacillati</taxon>
        <taxon>Actinomycetota</taxon>
        <taxon>Actinomycetes</taxon>
        <taxon>Streptosporangiales</taxon>
        <taxon>Thermomonosporaceae</taxon>
        <taxon>Actinomadura</taxon>
    </lineage>
</organism>
<dbReference type="Pfam" id="PF05872">
    <property type="entry name" value="HerA_C"/>
    <property type="match status" value="1"/>
</dbReference>
<reference evidence="3" key="1">
    <citation type="journal article" date="2019" name="Int. J. Syst. Evol. Microbiol.">
        <title>The Global Catalogue of Microorganisms (GCM) 10K type strain sequencing project: providing services to taxonomists for standard genome sequencing and annotation.</title>
        <authorList>
            <consortium name="The Broad Institute Genomics Platform"/>
            <consortium name="The Broad Institute Genome Sequencing Center for Infectious Disease"/>
            <person name="Wu L."/>
            <person name="Ma J."/>
        </authorList>
    </citation>
    <scope>NUCLEOTIDE SEQUENCE [LARGE SCALE GENOMIC DNA]</scope>
    <source>
        <strain evidence="3">JCM 17316</strain>
    </source>
</reference>
<dbReference type="PANTHER" id="PTHR30121">
    <property type="entry name" value="UNCHARACTERIZED PROTEIN YJGR-RELATED"/>
    <property type="match status" value="1"/>
</dbReference>
<evidence type="ECO:0000313" key="2">
    <source>
        <dbReference type="EMBL" id="GAA4130185.1"/>
    </source>
</evidence>
<dbReference type="SUPFAM" id="SSF52540">
    <property type="entry name" value="P-loop containing nucleoside triphosphate hydrolases"/>
    <property type="match status" value="1"/>
</dbReference>
<accession>A0ABP7Y3G0</accession>
<keyword evidence="3" id="KW-1185">Reference proteome</keyword>
<dbReference type="PANTHER" id="PTHR30121:SF6">
    <property type="entry name" value="SLR6007 PROTEIN"/>
    <property type="match status" value="1"/>
</dbReference>
<dbReference type="Gene3D" id="3.40.50.300">
    <property type="entry name" value="P-loop containing nucleotide triphosphate hydrolases"/>
    <property type="match status" value="2"/>
</dbReference>
<proteinExistence type="predicted"/>
<sequence>MTSAPDAQSPGAELQEGGSVLAGPWYRIQAIPAPRRTASAEWDFVSVLPAALSAARRRRPFVVGWLSPGGGAPLQLITNAGPVGGPPARDGETRGLLFPSGARGVAIGDGWLRQAERMTWTRCPGRLAPQAARPDEGFGLFESTLVTLMERPFGWFVVADPCDERQVDVEMRELHHELRMLRRGEDEQARLAVARADQRLAELDAFREAGLWRVRVLAGAANPAELGQIAPVLVGSMELGHHPYRLRSGQVTGSFGEMLDAGPYRGADAYRADGYRAAEPARYRAEAAAYRGQARRPDAGLVDGEQRFPFVATAGALAALAGLPRREVPGLRVLDAGYFDVTSETDEPPSTAAHEPRIELGAILDGQDRQVGRFTVPRSTINRHVFVTGATGAGKSQTVRHLLEQLTRAGIPWLAIEPAKSEYAAMAGRIRDLGGGVTVVNPSDPGAVPLSVNPLAPEPGYPVQAHIDMVRALFQAAFDAEEPFPQIMAQALQRVYEANGWDVVTGGGVPGSLIEPAVPTLEQLQNAALQVIGEVGYGRELMADVQGFVDVRLRSLRIGSAGRFFEGGHPADVGGMLRENIVLAIEDVANDEDKAFLMGTLIIRIVEHLRMRARAGGTAPGLRHVIVIEEAHRLLRNRGPERTSSHAVELFAGMLAEIRAYGEGIIVAEQIPTKLVPDVIKNTALKVVHRLPAFDDRHQVGAAMNLDDDQSREVVSLRPGVAAVFADGMDRPLRVRVPLGEGREEVLPGPPPPIDGRRSAACGCECRLGRACTLIELREADLLAAGPDGAWLRLWADVLVLAHVVNRPLPAVPPDLSRTWSRLAPRLRECALATVVERAVTRRAWALRTAYPPAELTAKAAEVAQRLLDGAHELAGTVPGPAWVIPQVRWLHEMDKLFPYGAVAPDKHAPAPPLDYQLPGLKQPPEPKLGHRLRALRRHPLSMELERNRPIALTALGGEDDHEAFGRDLAAVAIGVPEEEQLDLVAETMRVASWLESVLTWPDRFIDAFDKNPPGPPFPDA</sequence>
<dbReference type="InterPro" id="IPR033186">
    <property type="entry name" value="HerA_C"/>
</dbReference>
<feature type="domain" description="Helicase HerA-like C-terminal" evidence="1">
    <location>
        <begin position="372"/>
        <end position="467"/>
    </location>
</feature>
<dbReference type="InterPro" id="IPR027417">
    <property type="entry name" value="P-loop_NTPase"/>
</dbReference>
<dbReference type="RefSeq" id="WP_345017391.1">
    <property type="nucleotide sequence ID" value="NZ_BAABDO010000006.1"/>
</dbReference>
<comment type="caution">
    <text evidence="2">The sequence shown here is derived from an EMBL/GenBank/DDBJ whole genome shotgun (WGS) entry which is preliminary data.</text>
</comment>
<evidence type="ECO:0000313" key="3">
    <source>
        <dbReference type="Proteomes" id="UP001500266"/>
    </source>
</evidence>
<dbReference type="Proteomes" id="UP001500266">
    <property type="component" value="Unassembled WGS sequence"/>
</dbReference>
<dbReference type="EMBL" id="BAABDO010000006">
    <property type="protein sequence ID" value="GAA4130185.1"/>
    <property type="molecule type" value="Genomic_DNA"/>
</dbReference>
<evidence type="ECO:0000259" key="1">
    <source>
        <dbReference type="Pfam" id="PF05872"/>
    </source>
</evidence>
<name>A0ABP7Y3G0_9ACTN</name>
<dbReference type="InterPro" id="IPR051162">
    <property type="entry name" value="T4SS_component"/>
</dbReference>